<keyword evidence="7" id="KW-1003">Cell membrane</keyword>
<dbReference type="GO" id="GO:0014704">
    <property type="term" value="C:intercalated disc"/>
    <property type="evidence" value="ECO:0007669"/>
    <property type="project" value="UniProtKB-ARBA"/>
</dbReference>
<evidence type="ECO:0000256" key="4">
    <source>
        <dbReference type="ARBA" id="ARBA00006764"/>
    </source>
</evidence>
<dbReference type="GO" id="GO:0030315">
    <property type="term" value="C:T-tubule"/>
    <property type="evidence" value="ECO:0007669"/>
    <property type="project" value="UniProtKB-SubCell"/>
</dbReference>
<dbReference type="FunFam" id="1.10.238.10:FF:000002">
    <property type="entry name" value="Sodium channel protein"/>
    <property type="match status" value="1"/>
</dbReference>
<dbReference type="InterPro" id="IPR043203">
    <property type="entry name" value="VGCC_Ca_Na"/>
</dbReference>
<feature type="transmembrane region" description="Helical" evidence="30">
    <location>
        <begin position="1278"/>
        <end position="1304"/>
    </location>
</feature>
<feature type="transmembrane region" description="Helical" evidence="30">
    <location>
        <begin position="1703"/>
        <end position="1726"/>
    </location>
</feature>
<evidence type="ECO:0000256" key="3">
    <source>
        <dbReference type="ARBA" id="ARBA00004651"/>
    </source>
</evidence>
<evidence type="ECO:0000256" key="11">
    <source>
        <dbReference type="ARBA" id="ARBA00022692"/>
    </source>
</evidence>
<dbReference type="SUPFAM" id="SSF81324">
    <property type="entry name" value="Voltage-gated potassium channels"/>
    <property type="match status" value="4"/>
</dbReference>
<keyword evidence="10" id="KW-0597">Phosphoprotein</keyword>
<dbReference type="FunFam" id="1.20.120.350:FF:000002">
    <property type="entry name" value="Sodium channel protein"/>
    <property type="match status" value="1"/>
</dbReference>
<evidence type="ECO:0000256" key="28">
    <source>
        <dbReference type="ARBA" id="ARBA00047025"/>
    </source>
</evidence>
<evidence type="ECO:0000256" key="15">
    <source>
        <dbReference type="ARBA" id="ARBA00022882"/>
    </source>
</evidence>
<comment type="caution">
    <text evidence="36">The sequence shown here is derived from an EMBL/GenBank/DDBJ whole genome shotgun (WGS) entry which is preliminary data.</text>
</comment>
<evidence type="ECO:0000256" key="6">
    <source>
        <dbReference type="ARBA" id="ARBA00022461"/>
    </source>
</evidence>
<evidence type="ECO:0000256" key="30">
    <source>
        <dbReference type="RuleBase" id="RU361132"/>
    </source>
</evidence>
<feature type="domain" description="Ion transport" evidence="32">
    <location>
        <begin position="156"/>
        <end position="404"/>
    </location>
</feature>
<feature type="transmembrane region" description="Helical" evidence="30">
    <location>
        <begin position="1544"/>
        <end position="1567"/>
    </location>
</feature>
<dbReference type="PANTHER" id="PTHR10037:SF208">
    <property type="entry name" value="SODIUM CHANNEL PROTEIN TYPE 10 SUBUNIT ALPHA"/>
    <property type="match status" value="1"/>
</dbReference>
<dbReference type="Pfam" id="PF00520">
    <property type="entry name" value="Ion_trans"/>
    <property type="match status" value="4"/>
</dbReference>
<comment type="similarity">
    <text evidence="4">Belongs to the sodium channel (TC 1.A.1.10) family. Nav1.8/SCN10A subfamily.</text>
</comment>
<comment type="subunit">
    <text evidence="28">The channel consists of an ion conducting pore forming alpha-subunit regulated by one or more associated auxiliary subunits SCN1B, SCN2B and SCN3B; electrophysiological properties may vary depending on the type of the associated beta subunits. Found in a number of complexes with PRX, DYNLT1 and PDZD2. Interacts with proteins such as FSTL1, PRX, DYNLT1, PDZD2, S100A10 and many others. Interacts with NEDD4 and NEDD4L.</text>
</comment>
<feature type="transmembrane region" description="Helical" evidence="30">
    <location>
        <begin position="227"/>
        <end position="244"/>
    </location>
</feature>
<comment type="subcellular location">
    <subcellularLocation>
        <location evidence="1">Cell junction</location>
    </subcellularLocation>
    <subcellularLocation>
        <location evidence="25">Cell membrane</location>
        <location evidence="25">Sarcolemma</location>
        <location evidence="25">T-tubule</location>
    </subcellularLocation>
    <subcellularLocation>
        <location evidence="3 30">Cell membrane</location>
        <topology evidence="3 30">Multi-pass membrane protein</topology>
    </subcellularLocation>
    <subcellularLocation>
        <location evidence="2">Cytoplasm</location>
        <location evidence="2">Perinuclear region</location>
    </subcellularLocation>
</comment>
<evidence type="ECO:0000313" key="37">
    <source>
        <dbReference type="Proteomes" id="UP000517892"/>
    </source>
</evidence>
<feature type="transmembrane region" description="Helical" evidence="30">
    <location>
        <begin position="1399"/>
        <end position="1425"/>
    </location>
</feature>
<name>A0A7K4ZGF1_9AVES</name>
<dbReference type="Gene3D" id="1.20.120.350">
    <property type="entry name" value="Voltage-gated potassium channels. Chain C"/>
    <property type="match status" value="4"/>
</dbReference>
<dbReference type="InterPro" id="IPR001696">
    <property type="entry name" value="Na_channel_asu"/>
</dbReference>
<dbReference type="FunFam" id="1.10.287.70:FF:000562">
    <property type="entry name" value="Uncharacterized protein"/>
    <property type="match status" value="1"/>
</dbReference>
<dbReference type="InterPro" id="IPR027359">
    <property type="entry name" value="Volt_channel_dom_sf"/>
</dbReference>
<comment type="catalytic activity">
    <reaction evidence="27">
        <text>Na(+)(in) = Na(+)(out)</text>
        <dbReference type="Rhea" id="RHEA:34963"/>
        <dbReference type="ChEBI" id="CHEBI:29101"/>
    </reaction>
</comment>
<evidence type="ECO:0000259" key="35">
    <source>
        <dbReference type="Pfam" id="PF24609"/>
    </source>
</evidence>
<evidence type="ECO:0000256" key="13">
    <source>
        <dbReference type="ARBA" id="ARBA00022843"/>
    </source>
</evidence>
<evidence type="ECO:0000259" key="32">
    <source>
        <dbReference type="Pfam" id="PF00520"/>
    </source>
</evidence>
<evidence type="ECO:0000256" key="19">
    <source>
        <dbReference type="ARBA" id="ARBA00023065"/>
    </source>
</evidence>
<comment type="similarity">
    <text evidence="29">Belongs to the sodium channel (TC 1.A.1.10) family. Nav1.5/SCN5A subfamily.</text>
</comment>
<keyword evidence="9" id="KW-0963">Cytoplasm</keyword>
<feature type="transmembrane region" description="Helical" evidence="30">
    <location>
        <begin position="195"/>
        <end position="215"/>
    </location>
</feature>
<evidence type="ECO:0000256" key="29">
    <source>
        <dbReference type="ARBA" id="ARBA00060796"/>
    </source>
</evidence>
<feature type="region of interest" description="Disordered" evidence="31">
    <location>
        <begin position="1909"/>
        <end position="1938"/>
    </location>
</feature>
<feature type="transmembrane region" description="Helical" evidence="30">
    <location>
        <begin position="135"/>
        <end position="153"/>
    </location>
</feature>
<feature type="domain" description="Ion transport" evidence="32">
    <location>
        <begin position="674"/>
        <end position="911"/>
    </location>
</feature>
<evidence type="ECO:0000256" key="14">
    <source>
        <dbReference type="ARBA" id="ARBA00022860"/>
    </source>
</evidence>
<dbReference type="FunFam" id="1.10.287.70:FF:000049">
    <property type="entry name" value="Voltage-dependent sodium channel 2"/>
    <property type="match status" value="1"/>
</dbReference>
<evidence type="ECO:0000256" key="12">
    <source>
        <dbReference type="ARBA" id="ARBA00022737"/>
    </source>
</evidence>
<keyword evidence="8" id="KW-0488">Methylation</keyword>
<dbReference type="FunFam" id="1.20.120.350:FF:000003">
    <property type="entry name" value="Voltage-dependent sodium channel"/>
    <property type="match status" value="1"/>
</dbReference>
<keyword evidence="6 30" id="KW-0894">Sodium channel</keyword>
<feature type="domain" description="Voltage-gated Na+ ion channel cytoplasmic" evidence="34">
    <location>
        <begin position="489"/>
        <end position="595"/>
    </location>
</feature>
<keyword evidence="37" id="KW-1185">Reference proteome</keyword>
<feature type="transmembrane region" description="Helical" evidence="30">
    <location>
        <begin position="738"/>
        <end position="755"/>
    </location>
</feature>
<keyword evidence="17 30" id="KW-1133">Transmembrane helix</keyword>
<feature type="transmembrane region" description="Helical" evidence="30">
    <location>
        <begin position="1206"/>
        <end position="1225"/>
    </location>
</feature>
<feature type="compositionally biased region" description="Polar residues" evidence="31">
    <location>
        <begin position="1913"/>
        <end position="1938"/>
    </location>
</feature>
<evidence type="ECO:0000256" key="1">
    <source>
        <dbReference type="ARBA" id="ARBA00004282"/>
    </source>
</evidence>
<keyword evidence="15 30" id="KW-0851">Voltage-gated channel</keyword>
<dbReference type="Pfam" id="PF24609">
    <property type="entry name" value="IQ_SCN5A_C"/>
    <property type="match status" value="1"/>
</dbReference>
<feature type="non-terminal residue" evidence="36">
    <location>
        <position position="1951"/>
    </location>
</feature>
<dbReference type="GO" id="GO:0002027">
    <property type="term" value="P:regulation of heart rate"/>
    <property type="evidence" value="ECO:0007669"/>
    <property type="project" value="UniProtKB-ARBA"/>
</dbReference>
<accession>A0A7K4ZGF1</accession>
<comment type="function">
    <text evidence="26">Tetrodotoxin-resistant channel that mediates the voltage-dependent sodium ion permeability of excitable membranes. Assuming opened or closed conformations in response to the voltage difference across the membrane, the protein forms a sodium-selective channel through which sodium ions may pass in accordance with their electrochemical gradient. Plays a role in neuropathic pain mechanisms.</text>
</comment>
<dbReference type="Pfam" id="PF06512">
    <property type="entry name" value="Na_trans_assoc"/>
    <property type="match status" value="1"/>
</dbReference>
<dbReference type="InterPro" id="IPR005821">
    <property type="entry name" value="Ion_trans_dom"/>
</dbReference>
<feature type="compositionally biased region" description="Basic and acidic residues" evidence="31">
    <location>
        <begin position="1045"/>
        <end position="1055"/>
    </location>
</feature>
<dbReference type="GO" id="GO:0001518">
    <property type="term" value="C:voltage-gated sodium channel complex"/>
    <property type="evidence" value="ECO:0007669"/>
    <property type="project" value="UniProtKB-UniRule"/>
</dbReference>
<keyword evidence="21" id="KW-1015">Disulfide bond</keyword>
<feature type="transmembrane region" description="Helical" evidence="30">
    <location>
        <begin position="705"/>
        <end position="726"/>
    </location>
</feature>
<keyword evidence="19 30" id="KW-0406">Ion transport</keyword>
<feature type="compositionally biased region" description="Low complexity" evidence="31">
    <location>
        <begin position="1056"/>
        <end position="1067"/>
    </location>
</feature>
<keyword evidence="20 30" id="KW-0472">Membrane</keyword>
<evidence type="ECO:0000313" key="36">
    <source>
        <dbReference type="EMBL" id="NWR70475.1"/>
    </source>
</evidence>
<dbReference type="PANTHER" id="PTHR10037">
    <property type="entry name" value="VOLTAGE-GATED CATION CHANNEL CALCIUM AND SODIUM"/>
    <property type="match status" value="1"/>
</dbReference>
<feature type="transmembrane region" description="Helical" evidence="30">
    <location>
        <begin position="1514"/>
        <end position="1532"/>
    </location>
</feature>
<evidence type="ECO:0000256" key="2">
    <source>
        <dbReference type="ARBA" id="ARBA00004556"/>
    </source>
</evidence>
<evidence type="ECO:0000256" key="26">
    <source>
        <dbReference type="ARBA" id="ARBA00025291"/>
    </source>
</evidence>
<keyword evidence="5 30" id="KW-0813">Transport</keyword>
<proteinExistence type="inferred from homology"/>
<keyword evidence="23 30" id="KW-0739">Sodium transport</keyword>
<feature type="transmembrane region" description="Helical" evidence="30">
    <location>
        <begin position="883"/>
        <end position="906"/>
    </location>
</feature>
<gene>
    <name evidence="36" type="primary">Scn5a_0</name>
    <name evidence="36" type="ORF">CENUNI_R11616</name>
</gene>
<evidence type="ECO:0000256" key="9">
    <source>
        <dbReference type="ARBA" id="ARBA00022490"/>
    </source>
</evidence>
<evidence type="ECO:0000256" key="21">
    <source>
        <dbReference type="ARBA" id="ARBA00023157"/>
    </source>
</evidence>
<evidence type="ECO:0000256" key="31">
    <source>
        <dbReference type="SAM" id="MobiDB-lite"/>
    </source>
</evidence>
<evidence type="ECO:0000256" key="16">
    <source>
        <dbReference type="ARBA" id="ARBA00022949"/>
    </source>
</evidence>
<dbReference type="PRINTS" id="PR00170">
    <property type="entry name" value="NACHANNEL"/>
</dbReference>
<evidence type="ECO:0000256" key="23">
    <source>
        <dbReference type="ARBA" id="ARBA00023201"/>
    </source>
</evidence>
<dbReference type="OrthoDB" id="2984333at2759"/>
<sequence length="1951" mass="221609">KMAEFLLPGTNNFRKFTYESLAAIEKRIAAKKKCQKNSIDQKPEEKPRPQLDLKAFQKLPALYGNPPPELIGEPLEDLDPYYKDHKVFIVLNKQKTIFRFTATRALWILSPFHPIRRAAIKIFPRLVLWVRPGNNLTVSLPFIANVLVFLLNFSPSFRFIFTGIYTFESLIKILARGFCLNEFTFLRDPWNWLDFSVIFMAYVGAFSNLGSVSVLRTFRVLRALKTISIVPGLKIIVGALIQSVKKLANVMILTVFCLSVFALIGLQLFKGNLRRKCVRNSTEFNEIPAHVKKKWDSYEMKEGTSDILLCGPGAGTCPPDYMCLQIGPNPDYGFTSFDTFGWAFLSLFRLMTQDYWERLYQQTLRASGKVYILFFMLVIFLGSFYLVNLILAVVTMAYEEQNKATIAETEAKERKFRETMELLQKEQESLAIRGIDILSISSFETSSLSPKEIKERRNRIRRNKSLGTEDNEEEQLPKPQSTDSQRKLSFLGLMYGPNANQAKRRLSHGSVFNFQIPALELDSRMDGSNEETRSAGEHEIQCRSLSVTQMGRCSSVQSQMSHSSRPATPNCVQSGKWANADDCNGVISVMGGGSRSSMIHLPPHLSVEYFNEAFQRQRAASAVSIITSVLEELEESQQRCPPCLKDFALKYLTWDCCPFWLRIKKKVAAFIKDPFIDLTITVCIVINTLFMALEHNNMTENFKLMLNVGNLVFTGIFTAEMILKIIALDPYYYFQQHWNIFDSVIVTLSLAELSFPKYKGKKERRRGGTLSVLRSFRLLRVFKLAKSWPTLNTLIKIIGNSLGALSNLTLVLAIIIFIFAIVGMQLFGRSYAENSYKINSNGKPRWHMMDFFHSFLVIFRILCGEWIETMWDCMVVAEKPLCLLVFLLVMVLGNLVVLNLFIALLLNSFSTDCLQTAEDDGELNNLRTAFARIHKGLHFVKRVTWDACCGKLRHIKKAHRKKIKLNAQNSLGFKHEEIENCKQNYNNEWVEKNGDRCSGLEDFITNPNVFVCVPIAEAENTSEGFEDDDKLSTSTDIEYSEEGENNLRKRGERGKNSGSSSKGSGFSSEEFSVLYLGKDRKVEPSSPEEKGFDSVSSSEGSTVDLTNPEDLLRQIPELAEEFKTPEKCFPEGCVRYLHCYMGSAVKFGGETWWNLRKTCYQIVEHSWFESFIIFMILLSSGALAFEDIHINEKKNIKNILAFLDKLFTFIFVLEMLLKWVAYGFKKYFTNAWCWLDFLIVDVSLINLLGSSFGPMKSLRTLRALRPLRALSRFEGMRVVVNALVGAIPSIMNVLLVCLIFWLIFSIMGVNLFAGKFGKCVNLTEEDSELNSSINDINDCKMYNNTGKIFWVNVKVNFDNVGSGYLALLQVATFKGWMDIMYAAVDSREKNEQPQMEHSLFMYLYFVNFIVFGSFFTLNLFVGVIIDNFNQQKKKISGEDIFMTEEQRKYYNAMKKLGSKKPQKPIPRPLNRYQGLLFDIVTCQAFDVAIMILICLNMITMMVETHEQSDMKTNILAKINILFISIFTAECVLKMTALRQYYFSNAWNIFDLVVVIMSLIALLLSGIGKAFEHFLPPTLFRVIRLARIGRILRLIRAAKGIRTLLFALMMSIPALFNIGLLLFLVMFIYAIFGMANFAYVKMEGGIDDMFNFQTFANSMLCLFQITTSAGWDGLLSPILNTGPPYCDPNINGTIGECGKPAIGIIYFVSYIIISFLIVVNMYIAVILENFNAATEESTEPLGEDDFDIFYEIWEKFDPEATQFITFSALSDFADALAEPLRVPKPNRIELIAMDLPMVSGDRIHCLDILFAFTKRVLGDSGELDTLKVQMEEKFMAANPSKKSYEPISTTLRHRQEEASATVIQRAYRTHLLLRSTKQASYMYHQRTCSGGTPGGAPPENEGLIASMMGENYGRSPNKSETCSSASFPPSYDSVTRASSGNLVLENGEVIDD</sequence>
<feature type="compositionally biased region" description="Polar residues" evidence="31">
    <location>
        <begin position="1094"/>
        <end position="1105"/>
    </location>
</feature>
<feature type="transmembrane region" description="Helical" evidence="30">
    <location>
        <begin position="1475"/>
        <end position="1502"/>
    </location>
</feature>
<keyword evidence="18 30" id="KW-0915">Sodium</keyword>
<feature type="transmembrane region" description="Helical" evidence="30">
    <location>
        <begin position="1167"/>
        <end position="1185"/>
    </location>
</feature>
<dbReference type="Gene3D" id="1.20.5.1190">
    <property type="entry name" value="iswi atpase"/>
    <property type="match status" value="1"/>
</dbReference>
<dbReference type="EMBL" id="VYZI01000036">
    <property type="protein sequence ID" value="NWR70475.1"/>
    <property type="molecule type" value="Genomic_DNA"/>
</dbReference>
<feature type="domain" description="Sodium ion transport-associated" evidence="33">
    <location>
        <begin position="920"/>
        <end position="1161"/>
    </location>
</feature>
<dbReference type="PRINTS" id="PR01666">
    <property type="entry name" value="NACHANNEL5"/>
</dbReference>
<evidence type="ECO:0000256" key="24">
    <source>
        <dbReference type="ARBA" id="ARBA00023303"/>
    </source>
</evidence>
<dbReference type="InterPro" id="IPR024583">
    <property type="entry name" value="Na_trans_cytopl"/>
</dbReference>
<dbReference type="GO" id="GO:0048471">
    <property type="term" value="C:perinuclear region of cytoplasm"/>
    <property type="evidence" value="ECO:0007669"/>
    <property type="project" value="UniProtKB-SubCell"/>
</dbReference>
<comment type="caution">
    <text evidence="30">Lacks conserved residue(s) required for the propagation of feature annotation.</text>
</comment>
<feature type="transmembrane region" description="Helical" evidence="30">
    <location>
        <begin position="675"/>
        <end position="693"/>
    </location>
</feature>
<evidence type="ECO:0000256" key="22">
    <source>
        <dbReference type="ARBA" id="ARBA00023180"/>
    </source>
</evidence>
<evidence type="ECO:0000256" key="5">
    <source>
        <dbReference type="ARBA" id="ARBA00022448"/>
    </source>
</evidence>
<feature type="transmembrane region" description="Helical" evidence="30">
    <location>
        <begin position="250"/>
        <end position="269"/>
    </location>
</feature>
<keyword evidence="11 30" id="KW-0812">Transmembrane</keyword>
<dbReference type="Gene3D" id="1.10.238.10">
    <property type="entry name" value="EF-hand"/>
    <property type="match status" value="1"/>
</dbReference>
<evidence type="ECO:0000256" key="20">
    <source>
        <dbReference type="ARBA" id="ARBA00023136"/>
    </source>
</evidence>
<dbReference type="GO" id="GO:0090257">
    <property type="term" value="P:regulation of muscle system process"/>
    <property type="evidence" value="ECO:0007669"/>
    <property type="project" value="UniProtKB-ARBA"/>
</dbReference>
<keyword evidence="12" id="KW-0677">Repeat</keyword>
<evidence type="ECO:0000256" key="7">
    <source>
        <dbReference type="ARBA" id="ARBA00022475"/>
    </source>
</evidence>
<dbReference type="InterPro" id="IPR058542">
    <property type="entry name" value="IQ_SCN5A_C"/>
</dbReference>
<dbReference type="InterPro" id="IPR010526">
    <property type="entry name" value="Na_trans_assoc_dom"/>
</dbReference>
<feature type="transmembrane region" description="Helical" evidence="30">
    <location>
        <begin position="846"/>
        <end position="863"/>
    </location>
</feature>
<evidence type="ECO:0000259" key="34">
    <source>
        <dbReference type="Pfam" id="PF11933"/>
    </source>
</evidence>
<feature type="transmembrane region" description="Helical" evidence="30">
    <location>
        <begin position="1603"/>
        <end position="1631"/>
    </location>
</feature>
<organism evidence="36 37">
    <name type="scientific">Centropus unirufus</name>
    <dbReference type="NCBI Taxonomy" id="1118519"/>
    <lineage>
        <taxon>Eukaryota</taxon>
        <taxon>Metazoa</taxon>
        <taxon>Chordata</taxon>
        <taxon>Craniata</taxon>
        <taxon>Vertebrata</taxon>
        <taxon>Euteleostomi</taxon>
        <taxon>Archelosauria</taxon>
        <taxon>Archosauria</taxon>
        <taxon>Dinosauria</taxon>
        <taxon>Saurischia</taxon>
        <taxon>Theropoda</taxon>
        <taxon>Coelurosauria</taxon>
        <taxon>Aves</taxon>
        <taxon>Neognathae</taxon>
        <taxon>Neoaves</taxon>
        <taxon>Otidimorphae</taxon>
        <taxon>Cuculiformes</taxon>
        <taxon>Centropidae</taxon>
        <taxon>Centropus</taxon>
    </lineage>
</organism>
<feature type="region of interest" description="Disordered" evidence="31">
    <location>
        <begin position="451"/>
        <end position="484"/>
    </location>
</feature>
<dbReference type="GO" id="GO:0019228">
    <property type="term" value="P:neuronal action potential"/>
    <property type="evidence" value="ECO:0007669"/>
    <property type="project" value="TreeGrafter"/>
</dbReference>
<feature type="domain" description="Ion transport" evidence="32">
    <location>
        <begin position="1483"/>
        <end position="1736"/>
    </location>
</feature>
<evidence type="ECO:0000256" key="18">
    <source>
        <dbReference type="ARBA" id="ARBA00023053"/>
    </source>
</evidence>
<feature type="region of interest" description="Disordered" evidence="31">
    <location>
        <begin position="1080"/>
        <end position="1106"/>
    </location>
</feature>
<reference evidence="36 37" key="1">
    <citation type="submission" date="2019-09" db="EMBL/GenBank/DDBJ databases">
        <title>Bird 10,000 Genomes (B10K) Project - Family phase.</title>
        <authorList>
            <person name="Zhang G."/>
        </authorList>
    </citation>
    <scope>NUCLEOTIDE SEQUENCE [LARGE SCALE GENOMIC DNA]</scope>
    <source>
        <strain evidence="36">B10K-DU-017-25</strain>
        <tissue evidence="36">Mixed tissue sample</tissue>
    </source>
</reference>
<keyword evidence="13" id="KW-0832">Ubl conjugation</keyword>
<feature type="transmembrane region" description="Helical" evidence="30">
    <location>
        <begin position="1237"/>
        <end position="1258"/>
    </location>
</feature>
<evidence type="ECO:0000256" key="27">
    <source>
        <dbReference type="ARBA" id="ARBA00036239"/>
    </source>
</evidence>
<keyword evidence="14" id="KW-0112">Calmodulin-binding</keyword>
<dbReference type="FunFam" id="1.10.287.70:FF:000001">
    <property type="entry name" value="Sodium channel protein"/>
    <property type="match status" value="1"/>
</dbReference>
<feature type="compositionally biased region" description="Basic and acidic residues" evidence="31">
    <location>
        <begin position="1080"/>
        <end position="1092"/>
    </location>
</feature>
<dbReference type="FunFam" id="1.20.120.350:FF:000004">
    <property type="entry name" value="Sodium channel protein"/>
    <property type="match status" value="1"/>
</dbReference>
<dbReference type="Proteomes" id="UP000517892">
    <property type="component" value="Unassembled WGS sequence"/>
</dbReference>
<evidence type="ECO:0000256" key="8">
    <source>
        <dbReference type="ARBA" id="ARBA00022481"/>
    </source>
</evidence>
<evidence type="ECO:0000256" key="25">
    <source>
        <dbReference type="ARBA" id="ARBA00024012"/>
    </source>
</evidence>
<evidence type="ECO:0000256" key="10">
    <source>
        <dbReference type="ARBA" id="ARBA00022553"/>
    </source>
</evidence>
<keyword evidence="16" id="KW-0965">Cell junction</keyword>
<feature type="non-terminal residue" evidence="36">
    <location>
        <position position="1"/>
    </location>
</feature>
<feature type="region of interest" description="Disordered" evidence="31">
    <location>
        <begin position="1021"/>
        <end position="1067"/>
    </location>
</feature>
<comment type="function">
    <text evidence="30">Mediates the voltage-dependent sodium ion permeability of excitable membranes. Assuming opened or closed conformations in response to the voltage difference across the membrane, the protein forms a sodium-selective channel through which Na(+) ions may pass in accordance with their electrochemical gradient.</text>
</comment>
<dbReference type="Pfam" id="PF11933">
    <property type="entry name" value="Na_trans_cytopl"/>
    <property type="match status" value="1"/>
</dbReference>
<feature type="transmembrane region" description="Helical" evidence="30">
    <location>
        <begin position="804"/>
        <end position="826"/>
    </location>
</feature>
<keyword evidence="24 30" id="KW-0407">Ion channel</keyword>
<feature type="transmembrane region" description="Helical" evidence="30">
    <location>
        <begin position="370"/>
        <end position="398"/>
    </location>
</feature>
<evidence type="ECO:0000259" key="33">
    <source>
        <dbReference type="Pfam" id="PF06512"/>
    </source>
</evidence>
<protein>
    <recommendedName>
        <fullName evidence="30">Sodium channel protein</fullName>
    </recommendedName>
</protein>
<dbReference type="Gene3D" id="1.10.287.70">
    <property type="match status" value="4"/>
</dbReference>
<dbReference type="InterPro" id="IPR044564">
    <property type="entry name" value="Na_chnl_inactivation_gate"/>
</dbReference>
<keyword evidence="22" id="KW-0325">Glycoprotein</keyword>
<feature type="domain" description="SCN5A-like C-terminal IQ motif" evidence="35">
    <location>
        <begin position="1848"/>
        <end position="1881"/>
    </location>
</feature>
<dbReference type="InterPro" id="IPR008053">
    <property type="entry name" value="Na_channel_a5su"/>
</dbReference>
<evidence type="ECO:0000256" key="17">
    <source>
        <dbReference type="ARBA" id="ARBA00022989"/>
    </source>
</evidence>
<feature type="domain" description="Ion transport" evidence="32">
    <location>
        <begin position="1165"/>
        <end position="1434"/>
    </location>
</feature>
<dbReference type="CDD" id="cd13433">
    <property type="entry name" value="Na_channel_gate"/>
    <property type="match status" value="1"/>
</dbReference>
<dbReference type="GO" id="GO:0005516">
    <property type="term" value="F:calmodulin binding"/>
    <property type="evidence" value="ECO:0007669"/>
    <property type="project" value="UniProtKB-KW"/>
</dbReference>
<dbReference type="GO" id="GO:0086006">
    <property type="term" value="F:voltage-gated sodium channel activity involved in cardiac muscle cell action potential"/>
    <property type="evidence" value="ECO:0007669"/>
    <property type="project" value="UniProtKB-ARBA"/>
</dbReference>